<proteinExistence type="predicted"/>
<gene>
    <name evidence="1" type="ORF">CAFE_11130</name>
    <name evidence="2" type="ORF">HCR03_16980</name>
</gene>
<evidence type="ECO:0000313" key="1">
    <source>
        <dbReference type="EMBL" id="MVB10425.1"/>
    </source>
</evidence>
<evidence type="ECO:0000313" key="4">
    <source>
        <dbReference type="Proteomes" id="UP000515909"/>
    </source>
</evidence>
<dbReference type="OrthoDB" id="2085698at2"/>
<dbReference type="AlphaFoldDB" id="A0A6N8HXU7"/>
<dbReference type="RefSeq" id="WP_066645316.1">
    <property type="nucleotide sequence ID" value="NZ_CP060286.1"/>
</dbReference>
<accession>A0A7G8T9P7</accession>
<protein>
    <submittedName>
        <fullName evidence="1">Uncharacterized protein</fullName>
    </submittedName>
</protein>
<dbReference type="KEGG" id="cfem:HCR03_16980"/>
<evidence type="ECO:0000313" key="3">
    <source>
        <dbReference type="Proteomes" id="UP000469440"/>
    </source>
</evidence>
<dbReference type="Proteomes" id="UP000469440">
    <property type="component" value="Unassembled WGS sequence"/>
</dbReference>
<reference evidence="1 3" key="1">
    <citation type="submission" date="2019-09" db="EMBL/GenBank/DDBJ databases">
        <title>Genome sequence of Clostridium sp. EA1.</title>
        <authorList>
            <person name="Poehlein A."/>
            <person name="Bengelsdorf F.R."/>
            <person name="Daniel R."/>
        </authorList>
    </citation>
    <scope>NUCLEOTIDE SEQUENCE [LARGE SCALE GENOMIC DNA]</scope>
    <source>
        <strain evidence="1 3">EA1</strain>
    </source>
</reference>
<evidence type="ECO:0000313" key="2">
    <source>
        <dbReference type="EMBL" id="QNK40338.1"/>
    </source>
</evidence>
<reference evidence="2 4" key="2">
    <citation type="submission" date="2020-08" db="EMBL/GenBank/DDBJ databases">
        <title>The isolate Caproiciproducens sp. 7D4C2 produces n-caproate at mildly acidic conditions from hexoses: genome and rBOX comparison with related strains and chain-elongating bacteria.</title>
        <authorList>
            <person name="Esquivel-Elizondo S."/>
            <person name="Bagci C."/>
            <person name="Temovska M."/>
            <person name="Jeon B.S."/>
            <person name="Bessarab I."/>
            <person name="Williams R.B.H."/>
            <person name="Huson D.H."/>
            <person name="Angenent L.T."/>
        </authorList>
    </citation>
    <scope>NUCLEOTIDE SEQUENCE [LARGE SCALE GENOMIC DNA]</scope>
    <source>
        <strain evidence="2 4">7D4C2</strain>
    </source>
</reference>
<accession>A0A6N8HXU7</accession>
<sequence>MVPNHYGYQNNPFGMGLPVNQDADESYFLSLPEETQQELLKQNFSEQEFHDQLEQLKEKR</sequence>
<dbReference type="Proteomes" id="UP000515909">
    <property type="component" value="Chromosome"/>
</dbReference>
<dbReference type="EMBL" id="CP060286">
    <property type="protein sequence ID" value="QNK40338.1"/>
    <property type="molecule type" value="Genomic_DNA"/>
</dbReference>
<name>A0A6N8HXU7_9FIRM</name>
<keyword evidence="3" id="KW-1185">Reference proteome</keyword>
<dbReference type="EMBL" id="VWXL01000027">
    <property type="protein sequence ID" value="MVB10425.1"/>
    <property type="molecule type" value="Genomic_DNA"/>
</dbReference>
<organism evidence="1 3">
    <name type="scientific">Caproicibacter fermentans</name>
    <dbReference type="NCBI Taxonomy" id="2576756"/>
    <lineage>
        <taxon>Bacteria</taxon>
        <taxon>Bacillati</taxon>
        <taxon>Bacillota</taxon>
        <taxon>Clostridia</taxon>
        <taxon>Eubacteriales</taxon>
        <taxon>Acutalibacteraceae</taxon>
        <taxon>Caproicibacter</taxon>
    </lineage>
</organism>